<dbReference type="InterPro" id="IPR029063">
    <property type="entry name" value="SAM-dependent_MTases_sf"/>
</dbReference>
<proteinExistence type="predicted"/>
<organism evidence="1 2">
    <name type="scientific">Zooshikella harenae</name>
    <dbReference type="NCBI Taxonomy" id="2827238"/>
    <lineage>
        <taxon>Bacteria</taxon>
        <taxon>Pseudomonadati</taxon>
        <taxon>Pseudomonadota</taxon>
        <taxon>Gammaproteobacteria</taxon>
        <taxon>Oceanospirillales</taxon>
        <taxon>Zooshikellaceae</taxon>
        <taxon>Zooshikella</taxon>
    </lineage>
</organism>
<name>A0ABS5ZBQ7_9GAMM</name>
<evidence type="ECO:0000313" key="2">
    <source>
        <dbReference type="Proteomes" id="UP000690515"/>
    </source>
</evidence>
<sequence length="234" mass="26796">MPRLSDNTTYYQSNIGHEIMNTHNFDDHIIRYLAHEQAFISGILANQTYSTLIEIGCDKVRSFETAAMNNVKYIGIDVRTKLEEQSKHYFSQCQTSKAFFLHGSLADIDRILSDKINQSERVLCLFPFNLIGNVANISKILTKYYSTGMDIVISSFQIGEPANSIRRAYYQKCGLDIAHEVDDDNHYTFCCNDFQSSSYSCDYILAVADQVGFSVTKTFSTKVFYLFHMVRLLQ</sequence>
<protein>
    <recommendedName>
        <fullName evidence="3">Class I SAM-dependent methyltransferase</fullName>
    </recommendedName>
</protein>
<comment type="caution">
    <text evidence="1">The sequence shown here is derived from an EMBL/GenBank/DDBJ whole genome shotgun (WGS) entry which is preliminary data.</text>
</comment>
<keyword evidence="2" id="KW-1185">Reference proteome</keyword>
<evidence type="ECO:0008006" key="3">
    <source>
        <dbReference type="Google" id="ProtNLM"/>
    </source>
</evidence>
<dbReference type="Gene3D" id="3.40.50.150">
    <property type="entry name" value="Vaccinia Virus protein VP39"/>
    <property type="match status" value="1"/>
</dbReference>
<reference evidence="1 2" key="1">
    <citation type="submission" date="2021-04" db="EMBL/GenBank/DDBJ databases">
        <authorList>
            <person name="Pira H."/>
            <person name="Risdian C."/>
            <person name="Wink J."/>
        </authorList>
    </citation>
    <scope>NUCLEOTIDE SEQUENCE [LARGE SCALE GENOMIC DNA]</scope>
    <source>
        <strain evidence="1 2">WH53</strain>
    </source>
</reference>
<evidence type="ECO:0000313" key="1">
    <source>
        <dbReference type="EMBL" id="MBU2711198.1"/>
    </source>
</evidence>
<dbReference type="EMBL" id="JAGSOY010000016">
    <property type="protein sequence ID" value="MBU2711198.1"/>
    <property type="molecule type" value="Genomic_DNA"/>
</dbReference>
<accession>A0ABS5ZBQ7</accession>
<dbReference type="Proteomes" id="UP000690515">
    <property type="component" value="Unassembled WGS sequence"/>
</dbReference>
<dbReference type="SUPFAM" id="SSF53335">
    <property type="entry name" value="S-adenosyl-L-methionine-dependent methyltransferases"/>
    <property type="match status" value="1"/>
</dbReference>
<gene>
    <name evidence="1" type="ORF">KCG35_09005</name>
</gene>
<dbReference type="RefSeq" id="WP_215819361.1">
    <property type="nucleotide sequence ID" value="NZ_JAGSOY010000016.1"/>
</dbReference>